<reference evidence="3" key="1">
    <citation type="journal article" date="2011" name="Proc. Natl. Acad. Sci. U.S.A.">
        <title>Obligate biotrophy features unraveled by the genomic analysis of rust fungi.</title>
        <authorList>
            <person name="Duplessis S."/>
            <person name="Cuomo C.A."/>
            <person name="Lin Y.-C."/>
            <person name="Aerts A."/>
            <person name="Tisserant E."/>
            <person name="Veneault-Fourrey C."/>
            <person name="Joly D.L."/>
            <person name="Hacquard S."/>
            <person name="Amselem J."/>
            <person name="Cantarel B.L."/>
            <person name="Chiu R."/>
            <person name="Coutinho P.M."/>
            <person name="Feau N."/>
            <person name="Field M."/>
            <person name="Frey P."/>
            <person name="Gelhaye E."/>
            <person name="Goldberg J."/>
            <person name="Grabherr M.G."/>
            <person name="Kodira C.D."/>
            <person name="Kohler A."/>
            <person name="Kuees U."/>
            <person name="Lindquist E.A."/>
            <person name="Lucas S.M."/>
            <person name="Mago R."/>
            <person name="Mauceli E."/>
            <person name="Morin E."/>
            <person name="Murat C."/>
            <person name="Pangilinan J.L."/>
            <person name="Park R."/>
            <person name="Pearson M."/>
            <person name="Quesneville H."/>
            <person name="Rouhier N."/>
            <person name="Sakthikumar S."/>
            <person name="Salamov A.A."/>
            <person name="Schmutz J."/>
            <person name="Selles B."/>
            <person name="Shapiro H."/>
            <person name="Tanguay P."/>
            <person name="Tuskan G.A."/>
            <person name="Henrissat B."/>
            <person name="Van de Peer Y."/>
            <person name="Rouze P."/>
            <person name="Ellis J.G."/>
            <person name="Dodds P.N."/>
            <person name="Schein J.E."/>
            <person name="Zhong S."/>
            <person name="Hamelin R.C."/>
            <person name="Grigoriev I.V."/>
            <person name="Szabo L.J."/>
            <person name="Martin F."/>
        </authorList>
    </citation>
    <scope>NUCLEOTIDE SEQUENCE [LARGE SCALE GENOMIC DNA]</scope>
    <source>
        <strain evidence="3">98AG31 / pathotype 3-4-7</strain>
    </source>
</reference>
<gene>
    <name evidence="2" type="ORF">MELLADRAFT_101713</name>
</gene>
<organism evidence="3">
    <name type="scientific">Melampsora larici-populina (strain 98AG31 / pathotype 3-4-7)</name>
    <name type="common">Poplar leaf rust fungus</name>
    <dbReference type="NCBI Taxonomy" id="747676"/>
    <lineage>
        <taxon>Eukaryota</taxon>
        <taxon>Fungi</taxon>
        <taxon>Dikarya</taxon>
        <taxon>Basidiomycota</taxon>
        <taxon>Pucciniomycotina</taxon>
        <taxon>Pucciniomycetes</taxon>
        <taxon>Pucciniales</taxon>
        <taxon>Melampsoraceae</taxon>
        <taxon>Melampsora</taxon>
    </lineage>
</organism>
<evidence type="ECO:0000256" key="1">
    <source>
        <dbReference type="SAM" id="MobiDB-lite"/>
    </source>
</evidence>
<protein>
    <submittedName>
        <fullName evidence="2">Uncharacterized protein</fullName>
    </submittedName>
</protein>
<evidence type="ECO:0000313" key="2">
    <source>
        <dbReference type="EMBL" id="EGG12419.1"/>
    </source>
</evidence>
<dbReference type="Proteomes" id="UP000001072">
    <property type="component" value="Unassembled WGS sequence"/>
</dbReference>
<name>F4R6Q6_MELLP</name>
<proteinExistence type="predicted"/>
<dbReference type="RefSeq" id="XP_007404794.1">
    <property type="nucleotide sequence ID" value="XM_007404732.1"/>
</dbReference>
<keyword evidence="3" id="KW-1185">Reference proteome</keyword>
<accession>F4R6Q6</accession>
<dbReference type="EMBL" id="GL883091">
    <property type="protein sequence ID" value="EGG12419.1"/>
    <property type="molecule type" value="Genomic_DNA"/>
</dbReference>
<feature type="region of interest" description="Disordered" evidence="1">
    <location>
        <begin position="61"/>
        <end position="90"/>
    </location>
</feature>
<dbReference type="InParanoid" id="F4R6Q6"/>
<dbReference type="VEuPathDB" id="FungiDB:MELLADRAFT_101713"/>
<evidence type="ECO:0000313" key="3">
    <source>
        <dbReference type="Proteomes" id="UP000001072"/>
    </source>
</evidence>
<sequence length="170" mass="18212">MNVNTPMCSSRHQNQATFCGFCPPCLEIWLSSPLPAQVNSSSGSILVEPASPIVNSFNQNNSLTSASYPQPPNHPAYANNQSNNQDSNLSSSFDARVFKHAAAKVAAHNNAVQYPASIPNNMMYQPSTAMAYQQFDALAAAKENRTCTSPVFPVGKAKHTCGWSLGTAMS</sequence>
<dbReference type="KEGG" id="mlr:MELLADRAFT_101713"/>
<feature type="compositionally biased region" description="Low complexity" evidence="1">
    <location>
        <begin position="79"/>
        <end position="90"/>
    </location>
</feature>
<dbReference type="GeneID" id="18921457"/>
<dbReference type="HOGENOM" id="CLU_1570966_0_0_1"/>
<dbReference type="AlphaFoldDB" id="F4R6Q6"/>